<evidence type="ECO:0000256" key="4">
    <source>
        <dbReference type="ARBA" id="ARBA00022989"/>
    </source>
</evidence>
<feature type="transmembrane region" description="Helical" evidence="6">
    <location>
        <begin position="252"/>
        <end position="271"/>
    </location>
</feature>
<feature type="transmembrane region" description="Helical" evidence="6">
    <location>
        <begin position="68"/>
        <end position="89"/>
    </location>
</feature>
<proteinExistence type="predicted"/>
<feature type="transmembrane region" description="Helical" evidence="6">
    <location>
        <begin position="110"/>
        <end position="131"/>
    </location>
</feature>
<feature type="transmembrane region" description="Helical" evidence="6">
    <location>
        <begin position="143"/>
        <end position="162"/>
    </location>
</feature>
<reference evidence="7 8" key="1">
    <citation type="submission" date="2015-01" db="EMBL/GenBank/DDBJ databases">
        <title>Draft genome of Anoxybacillus thermarum strain AF/04.</title>
        <authorList>
            <person name="Poli A."/>
            <person name="Nicolaus B."/>
            <person name="Chan K.-G."/>
            <person name="Kahar U.M."/>
            <person name="Yaakob A.S."/>
            <person name="Chan C.S."/>
            <person name="Goh K.M."/>
        </authorList>
    </citation>
    <scope>NUCLEOTIDE SEQUENCE [LARGE SCALE GENOMIC DNA]</scope>
    <source>
        <strain evidence="7 8">AF/04</strain>
    </source>
</reference>
<dbReference type="RefSeq" id="WP_043968530.1">
    <property type="nucleotide sequence ID" value="NZ_JXTH01000093.1"/>
</dbReference>
<feature type="transmembrane region" description="Helical" evidence="6">
    <location>
        <begin position="182"/>
        <end position="200"/>
    </location>
</feature>
<evidence type="ECO:0000313" key="7">
    <source>
        <dbReference type="EMBL" id="KIQ93149.1"/>
    </source>
</evidence>
<name>A0A0D0QUG1_9BACL</name>
<sequence>MMPLSIFGFEAMWSPYFFSFLVLVTIAYFWLVNRAKEQTTTKQKTLFVTAIVLLYICKGSPVDLLGHLMFSAHMTQMAILYLMVPPLLIKGIPSWMFEALFRIQIIRSTFAFFTKPLIALFLFNGIFSLYHVPLIFDVVKTNMWLHAFMTIAIFIAAMMMWWPLVNDVRGFPTLSGLKKIGYIFADGVLLTPACALIIFADTPLYATYYDPAAWINALALCVPQTTLASLELSGPEMFSSMSLLHDQQLGGVLMKIIQEIVYGVMLFFIFMEWYRKERNEEHVASQSRLCGEHFFGSLRVLSITS</sequence>
<comment type="subcellular location">
    <subcellularLocation>
        <location evidence="1">Cell membrane</location>
        <topology evidence="1">Multi-pass membrane protein</topology>
    </subcellularLocation>
</comment>
<evidence type="ECO:0000256" key="6">
    <source>
        <dbReference type="SAM" id="Phobius"/>
    </source>
</evidence>
<evidence type="ECO:0000256" key="1">
    <source>
        <dbReference type="ARBA" id="ARBA00004651"/>
    </source>
</evidence>
<comment type="caution">
    <text evidence="7">The sequence shown here is derived from an EMBL/GenBank/DDBJ whole genome shotgun (WGS) entry which is preliminary data.</text>
</comment>
<keyword evidence="3 6" id="KW-0812">Transmembrane</keyword>
<keyword evidence="5 6" id="KW-0472">Membrane</keyword>
<dbReference type="Proteomes" id="UP000032102">
    <property type="component" value="Unassembled WGS sequence"/>
</dbReference>
<organism evidence="7 8">
    <name type="scientific">Anoxybacillus thermarum</name>
    <dbReference type="NCBI Taxonomy" id="404937"/>
    <lineage>
        <taxon>Bacteria</taxon>
        <taxon>Bacillati</taxon>
        <taxon>Bacillota</taxon>
        <taxon>Bacilli</taxon>
        <taxon>Bacillales</taxon>
        <taxon>Anoxybacillaceae</taxon>
        <taxon>Anoxybacillus</taxon>
    </lineage>
</organism>
<gene>
    <name evidence="7" type="ORF">LH47_02783</name>
</gene>
<evidence type="ECO:0000256" key="2">
    <source>
        <dbReference type="ARBA" id="ARBA00022475"/>
    </source>
</evidence>
<dbReference type="AlphaFoldDB" id="A0A0D0QUG1"/>
<evidence type="ECO:0000313" key="8">
    <source>
        <dbReference type="Proteomes" id="UP000032102"/>
    </source>
</evidence>
<protein>
    <submittedName>
        <fullName evidence="7">Cytochrome c oxidase assembly factor CtaG</fullName>
    </submittedName>
</protein>
<dbReference type="InterPro" id="IPR014108">
    <property type="entry name" value="Caa3-assmbl_CtaG"/>
</dbReference>
<dbReference type="NCBIfam" id="TIGR02737">
    <property type="entry name" value="caa3_CtaG"/>
    <property type="match status" value="1"/>
</dbReference>
<keyword evidence="2" id="KW-1003">Cell membrane</keyword>
<feature type="transmembrane region" description="Helical" evidence="6">
    <location>
        <begin position="12"/>
        <end position="33"/>
    </location>
</feature>
<evidence type="ECO:0000256" key="3">
    <source>
        <dbReference type="ARBA" id="ARBA00022692"/>
    </source>
</evidence>
<keyword evidence="4 6" id="KW-1133">Transmembrane helix</keyword>
<dbReference type="PATRIC" id="fig|404937.3.peg.3068"/>
<dbReference type="InterPro" id="IPR019108">
    <property type="entry name" value="Caa3_assmbl_CtaG-rel"/>
</dbReference>
<dbReference type="Pfam" id="PF09678">
    <property type="entry name" value="Caa3_CtaG"/>
    <property type="match status" value="1"/>
</dbReference>
<evidence type="ECO:0000256" key="5">
    <source>
        <dbReference type="ARBA" id="ARBA00023136"/>
    </source>
</evidence>
<keyword evidence="8" id="KW-1185">Reference proteome</keyword>
<feature type="transmembrane region" description="Helical" evidence="6">
    <location>
        <begin position="212"/>
        <end position="232"/>
    </location>
</feature>
<dbReference type="GO" id="GO:0005886">
    <property type="term" value="C:plasma membrane"/>
    <property type="evidence" value="ECO:0007669"/>
    <property type="project" value="UniProtKB-SubCell"/>
</dbReference>
<accession>A0A0D0QUG1</accession>
<dbReference type="EMBL" id="JXTH01000093">
    <property type="protein sequence ID" value="KIQ93149.1"/>
    <property type="molecule type" value="Genomic_DNA"/>
</dbReference>